<dbReference type="AlphaFoldDB" id="A0A0C3N9H1"/>
<evidence type="ECO:0000313" key="2">
    <source>
        <dbReference type="Proteomes" id="UP000053257"/>
    </source>
</evidence>
<accession>A0A0C3N9H1</accession>
<sequence>MENGHPSATQPFISVPAPPSAGVLPIEEHKVVVRLCDTRLSLVIHDVDSVELWAWDWVSCPSLLNIYGDDLAELSNIVFVDTTSCVWSFTQKATSLESGFAAFSLQPGNTARRRCSDALHVDATMIFPPPFHCPCSSSADGFFRQQDDLRILHIIYIWQLVDGSERHYYIAVPVNIISTCIENAVPPASRGLTHGLSLAHWAPWTRIFSVPPGADTWVSYTRYGIRTPPTDDVSPWTYRICDFRPLSPHEKAIAPYPDELLVLSDALGQMPV</sequence>
<dbReference type="EMBL" id="KN840904">
    <property type="protein sequence ID" value="KIP01139.1"/>
    <property type="molecule type" value="Genomic_DNA"/>
</dbReference>
<proteinExistence type="predicted"/>
<name>A0A0C3N9H1_PHLG1</name>
<organism evidence="1 2">
    <name type="scientific">Phlebiopsis gigantea (strain 11061_1 CR5-6)</name>
    <name type="common">White-rot fungus</name>
    <name type="synonym">Peniophora gigantea</name>
    <dbReference type="NCBI Taxonomy" id="745531"/>
    <lineage>
        <taxon>Eukaryota</taxon>
        <taxon>Fungi</taxon>
        <taxon>Dikarya</taxon>
        <taxon>Basidiomycota</taxon>
        <taxon>Agaricomycotina</taxon>
        <taxon>Agaricomycetes</taxon>
        <taxon>Polyporales</taxon>
        <taxon>Phanerochaetaceae</taxon>
        <taxon>Phlebiopsis</taxon>
    </lineage>
</organism>
<protein>
    <submittedName>
        <fullName evidence="1">Uncharacterized protein</fullName>
    </submittedName>
</protein>
<reference evidence="1 2" key="1">
    <citation type="journal article" date="2014" name="PLoS Genet.">
        <title>Analysis of the Phlebiopsis gigantea genome, transcriptome and secretome provides insight into its pioneer colonization strategies of wood.</title>
        <authorList>
            <person name="Hori C."/>
            <person name="Ishida T."/>
            <person name="Igarashi K."/>
            <person name="Samejima M."/>
            <person name="Suzuki H."/>
            <person name="Master E."/>
            <person name="Ferreira P."/>
            <person name="Ruiz-Duenas F.J."/>
            <person name="Held B."/>
            <person name="Canessa P."/>
            <person name="Larrondo L.F."/>
            <person name="Schmoll M."/>
            <person name="Druzhinina I.S."/>
            <person name="Kubicek C.P."/>
            <person name="Gaskell J.A."/>
            <person name="Kersten P."/>
            <person name="St John F."/>
            <person name="Glasner J."/>
            <person name="Sabat G."/>
            <person name="Splinter BonDurant S."/>
            <person name="Syed K."/>
            <person name="Yadav J."/>
            <person name="Mgbeahuruike A.C."/>
            <person name="Kovalchuk A."/>
            <person name="Asiegbu F.O."/>
            <person name="Lackner G."/>
            <person name="Hoffmeister D."/>
            <person name="Rencoret J."/>
            <person name="Gutierrez A."/>
            <person name="Sun H."/>
            <person name="Lindquist E."/>
            <person name="Barry K."/>
            <person name="Riley R."/>
            <person name="Grigoriev I.V."/>
            <person name="Henrissat B."/>
            <person name="Kues U."/>
            <person name="Berka R.M."/>
            <person name="Martinez A.T."/>
            <person name="Covert S.F."/>
            <person name="Blanchette R.A."/>
            <person name="Cullen D."/>
        </authorList>
    </citation>
    <scope>NUCLEOTIDE SEQUENCE [LARGE SCALE GENOMIC DNA]</scope>
    <source>
        <strain evidence="1 2">11061_1 CR5-6</strain>
    </source>
</reference>
<keyword evidence="2" id="KW-1185">Reference proteome</keyword>
<gene>
    <name evidence="1" type="ORF">PHLGIDRAFT_123627</name>
</gene>
<dbReference type="HOGENOM" id="CLU_1023468_0_0_1"/>
<evidence type="ECO:0000313" key="1">
    <source>
        <dbReference type="EMBL" id="KIP01139.1"/>
    </source>
</evidence>
<dbReference type="Proteomes" id="UP000053257">
    <property type="component" value="Unassembled WGS sequence"/>
</dbReference>